<comment type="caution">
    <text evidence="3">The sequence shown here is derived from an EMBL/GenBank/DDBJ whole genome shotgun (WGS) entry which is preliminary data.</text>
</comment>
<dbReference type="AlphaFoldDB" id="A0A2U1MLU6"/>
<dbReference type="Proteomes" id="UP000245207">
    <property type="component" value="Unassembled WGS sequence"/>
</dbReference>
<name>A0A2U1MLU6_ARTAN</name>
<dbReference type="STRING" id="35608.A0A2U1MLU6"/>
<dbReference type="InterPro" id="IPR043151">
    <property type="entry name" value="BAH_sf"/>
</dbReference>
<evidence type="ECO:0000313" key="3">
    <source>
        <dbReference type="EMBL" id="PWA62207.1"/>
    </source>
</evidence>
<organism evidence="3 4">
    <name type="scientific">Artemisia annua</name>
    <name type="common">Sweet wormwood</name>
    <dbReference type="NCBI Taxonomy" id="35608"/>
    <lineage>
        <taxon>Eukaryota</taxon>
        <taxon>Viridiplantae</taxon>
        <taxon>Streptophyta</taxon>
        <taxon>Embryophyta</taxon>
        <taxon>Tracheophyta</taxon>
        <taxon>Spermatophyta</taxon>
        <taxon>Magnoliopsida</taxon>
        <taxon>eudicotyledons</taxon>
        <taxon>Gunneridae</taxon>
        <taxon>Pentapetalae</taxon>
        <taxon>asterids</taxon>
        <taxon>campanulids</taxon>
        <taxon>Asterales</taxon>
        <taxon>Asteraceae</taxon>
        <taxon>Asteroideae</taxon>
        <taxon>Anthemideae</taxon>
        <taxon>Artemisiinae</taxon>
        <taxon>Artemisia</taxon>
    </lineage>
</organism>
<sequence length="232" mass="26730">MANQQPPSGDKASPSQPKKRKLNNDNNEEEEEENNNMVLSPSNISDDDEDEEMKVEVKLIGNVVRVSGEGEFKKKHFLGFEADGRSYQIEDSVLVTPPDESHLEMKPSVAIIKDIYETVDGSINVAGQKFYRPELTFNESGEYFEPIETRRLLYYSFDKCEFPADSVMHKCRVHYLEPDKNIPSPKQHPGFIVRKVYDSISNKLNELLDSGFEEWKRREISLLVQRTNQIIN</sequence>
<dbReference type="PANTHER" id="PTHR46871:SF8">
    <property type="entry name" value="BAH DOMAIN-CONTAINING PROTEIN"/>
    <property type="match status" value="1"/>
</dbReference>
<dbReference type="EMBL" id="PKPP01004920">
    <property type="protein sequence ID" value="PWA62207.1"/>
    <property type="molecule type" value="Genomic_DNA"/>
</dbReference>
<protein>
    <submittedName>
        <fullName evidence="3">Bromo adjacent homology (BAH) domain-containing protein</fullName>
    </submittedName>
</protein>
<reference evidence="3 4" key="1">
    <citation type="journal article" date="2018" name="Mol. Plant">
        <title>The genome of Artemisia annua provides insight into the evolution of Asteraceae family and artemisinin biosynthesis.</title>
        <authorList>
            <person name="Shen Q."/>
            <person name="Zhang L."/>
            <person name="Liao Z."/>
            <person name="Wang S."/>
            <person name="Yan T."/>
            <person name="Shi P."/>
            <person name="Liu M."/>
            <person name="Fu X."/>
            <person name="Pan Q."/>
            <person name="Wang Y."/>
            <person name="Lv Z."/>
            <person name="Lu X."/>
            <person name="Zhang F."/>
            <person name="Jiang W."/>
            <person name="Ma Y."/>
            <person name="Chen M."/>
            <person name="Hao X."/>
            <person name="Li L."/>
            <person name="Tang Y."/>
            <person name="Lv G."/>
            <person name="Zhou Y."/>
            <person name="Sun X."/>
            <person name="Brodelius P.E."/>
            <person name="Rose J.K.C."/>
            <person name="Tang K."/>
        </authorList>
    </citation>
    <scope>NUCLEOTIDE SEQUENCE [LARGE SCALE GENOMIC DNA]</scope>
    <source>
        <strain evidence="4">cv. Huhao1</strain>
        <tissue evidence="3">Leaf</tissue>
    </source>
</reference>
<feature type="region of interest" description="Disordered" evidence="1">
    <location>
        <begin position="1"/>
        <end position="51"/>
    </location>
</feature>
<evidence type="ECO:0000256" key="1">
    <source>
        <dbReference type="SAM" id="MobiDB-lite"/>
    </source>
</evidence>
<dbReference type="GO" id="GO:0003682">
    <property type="term" value="F:chromatin binding"/>
    <property type="evidence" value="ECO:0007669"/>
    <property type="project" value="InterPro"/>
</dbReference>
<dbReference type="Pfam" id="PF01426">
    <property type="entry name" value="BAH"/>
    <property type="match status" value="1"/>
</dbReference>
<dbReference type="PANTHER" id="PTHR46871">
    <property type="entry name" value="BROMO-ADJACENT HOMOLOGY (BAH) DOMAIN-CONTAINING PROTEIN"/>
    <property type="match status" value="1"/>
</dbReference>
<accession>A0A2U1MLU6</accession>
<dbReference type="Gene3D" id="2.30.30.490">
    <property type="match status" value="1"/>
</dbReference>
<gene>
    <name evidence="3" type="ORF">CTI12_AA362470</name>
</gene>
<feature type="domain" description="BAH" evidence="2">
    <location>
        <begin position="85"/>
        <end position="208"/>
    </location>
</feature>
<dbReference type="PROSITE" id="PS51038">
    <property type="entry name" value="BAH"/>
    <property type="match status" value="1"/>
</dbReference>
<evidence type="ECO:0000313" key="4">
    <source>
        <dbReference type="Proteomes" id="UP000245207"/>
    </source>
</evidence>
<evidence type="ECO:0000259" key="2">
    <source>
        <dbReference type="PROSITE" id="PS51038"/>
    </source>
</evidence>
<proteinExistence type="predicted"/>
<dbReference type="SMART" id="SM00439">
    <property type="entry name" value="BAH"/>
    <property type="match status" value="1"/>
</dbReference>
<dbReference type="InterPro" id="IPR001025">
    <property type="entry name" value="BAH_dom"/>
</dbReference>
<keyword evidence="4" id="KW-1185">Reference proteome</keyword>
<dbReference type="OrthoDB" id="1922186at2759"/>